<keyword evidence="1" id="KW-0812">Transmembrane</keyword>
<name>A0A1Z4JEI0_LEPBY</name>
<dbReference type="Pfam" id="PF07963">
    <property type="entry name" value="N_methyl"/>
    <property type="match status" value="1"/>
</dbReference>
<proteinExistence type="predicted"/>
<evidence type="ECO:0000313" key="3">
    <source>
        <dbReference type="Proteomes" id="UP000217895"/>
    </source>
</evidence>
<dbReference type="Proteomes" id="UP000217895">
    <property type="component" value="Chromosome"/>
</dbReference>
<dbReference type="EMBL" id="AP018203">
    <property type="protein sequence ID" value="BAY54887.1"/>
    <property type="molecule type" value="Genomic_DNA"/>
</dbReference>
<keyword evidence="1" id="KW-0472">Membrane</keyword>
<dbReference type="InterPro" id="IPR012902">
    <property type="entry name" value="N_methyl_site"/>
</dbReference>
<evidence type="ECO:0000256" key="1">
    <source>
        <dbReference type="SAM" id="Phobius"/>
    </source>
</evidence>
<dbReference type="AlphaFoldDB" id="A0A1Z4JEI0"/>
<evidence type="ECO:0000313" key="2">
    <source>
        <dbReference type="EMBL" id="BAY54887.1"/>
    </source>
</evidence>
<keyword evidence="1" id="KW-1133">Transmembrane helix</keyword>
<dbReference type="InterPro" id="IPR045584">
    <property type="entry name" value="Pilin-like"/>
</dbReference>
<evidence type="ECO:0008006" key="4">
    <source>
        <dbReference type="Google" id="ProtNLM"/>
    </source>
</evidence>
<dbReference type="NCBIfam" id="TIGR02532">
    <property type="entry name" value="IV_pilin_GFxxxE"/>
    <property type="match status" value="1"/>
</dbReference>
<protein>
    <recommendedName>
        <fullName evidence="4">Prepilin-type N-terminal cleavage/methylation domain-containing protein</fullName>
    </recommendedName>
</protein>
<organism evidence="2 3">
    <name type="scientific">Leptolyngbya boryana NIES-2135</name>
    <dbReference type="NCBI Taxonomy" id="1973484"/>
    <lineage>
        <taxon>Bacteria</taxon>
        <taxon>Bacillati</taxon>
        <taxon>Cyanobacteriota</taxon>
        <taxon>Cyanophyceae</taxon>
        <taxon>Leptolyngbyales</taxon>
        <taxon>Leptolyngbyaceae</taxon>
        <taxon>Leptolyngbya group</taxon>
        <taxon>Leptolyngbya</taxon>
    </lineage>
</organism>
<dbReference type="SUPFAM" id="SSF54523">
    <property type="entry name" value="Pili subunits"/>
    <property type="match status" value="1"/>
</dbReference>
<feature type="transmembrane region" description="Helical" evidence="1">
    <location>
        <begin position="26"/>
        <end position="51"/>
    </location>
</feature>
<gene>
    <name evidence="2" type="ORF">NIES2135_17050</name>
</gene>
<keyword evidence="3" id="KW-1185">Reference proteome</keyword>
<reference evidence="2 3" key="1">
    <citation type="submission" date="2017-06" db="EMBL/GenBank/DDBJ databases">
        <title>Genome sequencing of cyanobaciteial culture collection at National Institute for Environmental Studies (NIES).</title>
        <authorList>
            <person name="Hirose Y."/>
            <person name="Shimura Y."/>
            <person name="Fujisawa T."/>
            <person name="Nakamura Y."/>
            <person name="Kawachi M."/>
        </authorList>
    </citation>
    <scope>NUCLEOTIDE SEQUENCE [LARGE SCALE GENOMIC DNA]</scope>
    <source>
        <strain evidence="2 3">NIES-2135</strain>
    </source>
</reference>
<sequence length="356" mass="39290">MSRGFFQQHTWLRFFYRQTQRSGFTLLELLVAMVIGGIISAGLLVLVVQLIQANSREAARSDTQRDLQAAIDYIARDVREAVYVYDGNCLLERPTGSTLECPGLRRYLPENISENASNTPVLAFWRVDALPQILRDRCKNNADRFANPRDLPAEVRGVPCLSGRMYSLVVYSLNSEQTTGAVGRARIRRYELPQFTAQGGAQIPPQINTGWVDPVSKETNFFSWPLNISTLTASSPLSLQASRPGRTTSNFVLTDFVDRIGLYDGAGNKAQPPILNGYEVTPRRESSASNEPPRGFYVYVKGTENKGALNQEVVIRIQGDAAGRPGVAGVNLARPVIPISLETRVLTRGVTDKAAE</sequence>
<accession>A0A1Z4JEI0</accession>
<dbReference type="PROSITE" id="PS00409">
    <property type="entry name" value="PROKAR_NTER_METHYL"/>
    <property type="match status" value="1"/>
</dbReference>